<evidence type="ECO:0000313" key="2">
    <source>
        <dbReference type="Proteomes" id="UP000177745"/>
    </source>
</evidence>
<dbReference type="Pfam" id="PF13671">
    <property type="entry name" value="AAA_33"/>
    <property type="match status" value="1"/>
</dbReference>
<evidence type="ECO:0008006" key="3">
    <source>
        <dbReference type="Google" id="ProtNLM"/>
    </source>
</evidence>
<reference evidence="1 2" key="1">
    <citation type="journal article" date="2016" name="Nat. Commun.">
        <title>Thousands of microbial genomes shed light on interconnected biogeochemical processes in an aquifer system.</title>
        <authorList>
            <person name="Anantharaman K."/>
            <person name="Brown C.T."/>
            <person name="Hug L.A."/>
            <person name="Sharon I."/>
            <person name="Castelle C.J."/>
            <person name="Probst A.J."/>
            <person name="Thomas B.C."/>
            <person name="Singh A."/>
            <person name="Wilkins M.J."/>
            <person name="Karaoz U."/>
            <person name="Brodie E.L."/>
            <person name="Williams K.H."/>
            <person name="Hubbard S.S."/>
            <person name="Banfield J.F."/>
        </authorList>
    </citation>
    <scope>NUCLEOTIDE SEQUENCE [LARGE SCALE GENOMIC DNA]</scope>
</reference>
<proteinExistence type="predicted"/>
<dbReference type="Proteomes" id="UP000177745">
    <property type="component" value="Unassembled WGS sequence"/>
</dbReference>
<dbReference type="AlphaFoldDB" id="A0A1F8H806"/>
<dbReference type="PANTHER" id="PTHR12435">
    <property type="match status" value="1"/>
</dbReference>
<dbReference type="Gene3D" id="3.40.50.300">
    <property type="entry name" value="P-loop containing nucleotide triphosphate hydrolases"/>
    <property type="match status" value="1"/>
</dbReference>
<dbReference type="InterPro" id="IPR017101">
    <property type="entry name" value="P-loop_ATP/GTP-bd_All4644_prd"/>
</dbReference>
<sequence>MCGLAFSGKSTMARKLTDHTESKLIAFDKLWVEKDKDKSVPKNSEGWRYIRDTAQKEILASLKAGISVVYDDNNPRKEHREELRRVAREAGAEAVVVYLDTPLSVIRNREETNRTSQNRHDVEPENFDKVMQDFEVPTADENTAVFTPETNIEDFFKKLIY</sequence>
<dbReference type="EMBL" id="MGKY01000020">
    <property type="protein sequence ID" value="OGN33310.1"/>
    <property type="molecule type" value="Genomic_DNA"/>
</dbReference>
<comment type="caution">
    <text evidence="1">The sequence shown here is derived from an EMBL/GenBank/DDBJ whole genome shotgun (WGS) entry which is preliminary data.</text>
</comment>
<name>A0A1F8H806_9BACT</name>
<accession>A0A1F8H806</accession>
<protein>
    <recommendedName>
        <fullName evidence="3">ATP-binding protein</fullName>
    </recommendedName>
</protein>
<evidence type="ECO:0000313" key="1">
    <source>
        <dbReference type="EMBL" id="OGN33310.1"/>
    </source>
</evidence>
<dbReference type="PIRSF" id="PIRSF037081">
    <property type="entry name" value="P-loop_All4644_prd"/>
    <property type="match status" value="1"/>
</dbReference>
<dbReference type="SUPFAM" id="SSF52540">
    <property type="entry name" value="P-loop containing nucleoside triphosphate hydrolases"/>
    <property type="match status" value="1"/>
</dbReference>
<organism evidence="1 2">
    <name type="scientific">Candidatus Yanofskybacteria bacterium RIFCSPLOWO2_12_FULL_43_11b</name>
    <dbReference type="NCBI Taxonomy" id="1802710"/>
    <lineage>
        <taxon>Bacteria</taxon>
        <taxon>Candidatus Yanofskyibacteriota</taxon>
    </lineage>
</organism>
<dbReference type="InterPro" id="IPR027417">
    <property type="entry name" value="P-loop_NTPase"/>
</dbReference>
<gene>
    <name evidence="1" type="ORF">A3G51_00845</name>
</gene>